<dbReference type="PANTHER" id="PTHR45431">
    <property type="entry name" value="RHODANESE-LIKE DOMAIN-CONTAINING PROTEIN 15, CHLOROPLASTIC"/>
    <property type="match status" value="1"/>
</dbReference>
<name>A0A1M6H7A3_9FLAO</name>
<dbReference type="CDD" id="cd00158">
    <property type="entry name" value="RHOD"/>
    <property type="match status" value="1"/>
</dbReference>
<feature type="signal peptide" evidence="1">
    <location>
        <begin position="1"/>
        <end position="18"/>
    </location>
</feature>
<dbReference type="PROSITE" id="PS50206">
    <property type="entry name" value="RHODANESE_3"/>
    <property type="match status" value="1"/>
</dbReference>
<keyword evidence="1" id="KW-0732">Signal</keyword>
<gene>
    <name evidence="3" type="ORF">SAMN05216261_3053</name>
</gene>
<sequence>MNRFYIFLSLVLSVSAFNCQSNTENQTAKLSPQVFKDSLALIDAQLVDVRTPEEYNEGHIKNAINVNYHSSSFKDDIGKLDREKAVFVYCRSGRRSSNSVADFKALGFKTIFDLEGGILNWQKESLDTVTK</sequence>
<dbReference type="AlphaFoldDB" id="A0A1M6H7A3"/>
<accession>A0A1M6H7A3</accession>
<dbReference type="Proteomes" id="UP000184396">
    <property type="component" value="Unassembled WGS sequence"/>
</dbReference>
<dbReference type="STRING" id="1178825.SAMN05216261_3053"/>
<dbReference type="Pfam" id="PF00581">
    <property type="entry name" value="Rhodanese"/>
    <property type="match status" value="1"/>
</dbReference>
<reference evidence="3 4" key="1">
    <citation type="submission" date="2016-11" db="EMBL/GenBank/DDBJ databases">
        <authorList>
            <person name="Jaros S."/>
            <person name="Januszkiewicz K."/>
            <person name="Wedrychowicz H."/>
        </authorList>
    </citation>
    <scope>NUCLEOTIDE SEQUENCE [LARGE SCALE GENOMIC DNA]</scope>
    <source>
        <strain evidence="3 4">CGMCC 1.12213</strain>
    </source>
</reference>
<feature type="chain" id="PRO_5009918001" evidence="1">
    <location>
        <begin position="19"/>
        <end position="131"/>
    </location>
</feature>
<dbReference type="InterPro" id="IPR052367">
    <property type="entry name" value="Thiosulfate_ST/Rhodanese-like"/>
</dbReference>
<evidence type="ECO:0000313" key="4">
    <source>
        <dbReference type="Proteomes" id="UP000184396"/>
    </source>
</evidence>
<dbReference type="InterPro" id="IPR036873">
    <property type="entry name" value="Rhodanese-like_dom_sf"/>
</dbReference>
<dbReference type="GO" id="GO:0016740">
    <property type="term" value="F:transferase activity"/>
    <property type="evidence" value="ECO:0007669"/>
    <property type="project" value="UniProtKB-KW"/>
</dbReference>
<dbReference type="Gene3D" id="3.40.250.10">
    <property type="entry name" value="Rhodanese-like domain"/>
    <property type="match status" value="1"/>
</dbReference>
<dbReference type="eggNOG" id="COG0607">
    <property type="taxonomic scope" value="Bacteria"/>
</dbReference>
<dbReference type="InterPro" id="IPR001763">
    <property type="entry name" value="Rhodanese-like_dom"/>
</dbReference>
<dbReference type="SMART" id="SM00450">
    <property type="entry name" value="RHOD"/>
    <property type="match status" value="1"/>
</dbReference>
<proteinExistence type="predicted"/>
<dbReference type="PANTHER" id="PTHR45431:SF3">
    <property type="entry name" value="RHODANESE-LIKE DOMAIN-CONTAINING PROTEIN 15, CHLOROPLASTIC"/>
    <property type="match status" value="1"/>
</dbReference>
<dbReference type="OrthoDB" id="9808735at2"/>
<evidence type="ECO:0000256" key="1">
    <source>
        <dbReference type="SAM" id="SignalP"/>
    </source>
</evidence>
<evidence type="ECO:0000313" key="3">
    <source>
        <dbReference type="EMBL" id="SHJ18024.1"/>
    </source>
</evidence>
<keyword evidence="4" id="KW-1185">Reference proteome</keyword>
<organism evidence="3 4">
    <name type="scientific">Algibacter luteus</name>
    <dbReference type="NCBI Taxonomy" id="1178825"/>
    <lineage>
        <taxon>Bacteria</taxon>
        <taxon>Pseudomonadati</taxon>
        <taxon>Bacteroidota</taxon>
        <taxon>Flavobacteriia</taxon>
        <taxon>Flavobacteriales</taxon>
        <taxon>Flavobacteriaceae</taxon>
        <taxon>Algibacter</taxon>
    </lineage>
</organism>
<evidence type="ECO:0000259" key="2">
    <source>
        <dbReference type="PROSITE" id="PS50206"/>
    </source>
</evidence>
<dbReference type="EMBL" id="FQYK01000012">
    <property type="protein sequence ID" value="SHJ18024.1"/>
    <property type="molecule type" value="Genomic_DNA"/>
</dbReference>
<feature type="domain" description="Rhodanese" evidence="2">
    <location>
        <begin position="40"/>
        <end position="130"/>
    </location>
</feature>
<dbReference type="SUPFAM" id="SSF52821">
    <property type="entry name" value="Rhodanese/Cell cycle control phosphatase"/>
    <property type="match status" value="1"/>
</dbReference>
<dbReference type="RefSeq" id="WP_019388811.1">
    <property type="nucleotide sequence ID" value="NZ_ALIH01000020.1"/>
</dbReference>
<keyword evidence="3" id="KW-0808">Transferase</keyword>
<protein>
    <submittedName>
        <fullName evidence="3">Rhodanese-related sulfurtransferase</fullName>
    </submittedName>
</protein>